<sequence length="157" mass="16738">MSLKQRLIDDMKTAMKAGDKHSLGVIRLVNAAIKQKEVDERASGQGGELDDAAVLAVLDKMVKQRRDSVSQYEAAGREDLARVERDEIEVIERYLPAKLGEAEIAAAIDAAIAQIGAATGKTSPADMGKLMGVLKPQLAGQADMGLVSKLVKQRLAG</sequence>
<dbReference type="PANTHER" id="PTHR28055">
    <property type="entry name" value="ALTERED INHERITANCE OF MITOCHONDRIA PROTEIN 41, MITOCHONDRIAL"/>
    <property type="match status" value="1"/>
</dbReference>
<reference evidence="1 2" key="2">
    <citation type="submission" date="2022-01" db="EMBL/GenBank/DDBJ databases">
        <title>Lysobacter chinensis sp. nov., a bacterium isolated from cow dung compost.</title>
        <authorList>
            <person name="Liu Y."/>
        </authorList>
    </citation>
    <scope>NUCLEOTIDE SEQUENCE [LARGE SCALE GENOMIC DNA]</scope>
    <source>
        <strain evidence="1 2">TLK-CK17</strain>
    </source>
</reference>
<dbReference type="InterPro" id="IPR019004">
    <property type="entry name" value="YqeY/Aim41"/>
</dbReference>
<reference evidence="1 2" key="3">
    <citation type="submission" date="2022-01" db="EMBL/GenBank/DDBJ databases">
        <authorList>
            <person name="Zhou L.Y."/>
        </authorList>
    </citation>
    <scope>NUCLEOTIDE SEQUENCE [LARGE SCALE GENOMIC DNA]</scope>
    <source>
        <strain evidence="1 2">TLK-CK17</strain>
    </source>
</reference>
<dbReference type="RefSeq" id="WP_237054570.1">
    <property type="nucleotide sequence ID" value="NZ_JAKJPO010000005.1"/>
</dbReference>
<dbReference type="EMBL" id="JAKJPO010000005">
    <property type="protein sequence ID" value="MCF7222135.1"/>
    <property type="molecule type" value="Genomic_DNA"/>
</dbReference>
<proteinExistence type="predicted"/>
<keyword evidence="2" id="KW-1185">Reference proteome</keyword>
<protein>
    <submittedName>
        <fullName evidence="1">GatB/YqeY domain-containing protein</fullName>
    </submittedName>
</protein>
<reference evidence="2" key="1">
    <citation type="submission" date="2022-01" db="EMBL/GenBank/DDBJ databases">
        <title>Lysobacter chinensis sp. nov., a bacterium isolated from cow dung compost.</title>
        <authorList>
            <person name="Zhou L.Y."/>
        </authorList>
    </citation>
    <scope>NUCLEOTIDE SEQUENCE [LARGE SCALE GENOMIC DNA]</scope>
    <source>
        <strain evidence="2">TLK-CK17</strain>
    </source>
</reference>
<name>A0ABS9HUU2_9GAMM</name>
<organism evidence="1 2">
    <name type="scientific">Marilutibacter chinensis</name>
    <dbReference type="NCBI Taxonomy" id="2912247"/>
    <lineage>
        <taxon>Bacteria</taxon>
        <taxon>Pseudomonadati</taxon>
        <taxon>Pseudomonadota</taxon>
        <taxon>Gammaproteobacteria</taxon>
        <taxon>Lysobacterales</taxon>
        <taxon>Lysobacteraceae</taxon>
        <taxon>Marilutibacter</taxon>
    </lineage>
</organism>
<accession>A0ABS9HUU2</accession>
<dbReference type="Gene3D" id="1.10.10.410">
    <property type="match status" value="1"/>
</dbReference>
<comment type="caution">
    <text evidence="1">The sequence shown here is derived from an EMBL/GenBank/DDBJ whole genome shotgun (WGS) entry which is preliminary data.</text>
</comment>
<dbReference type="Pfam" id="PF09424">
    <property type="entry name" value="YqeY"/>
    <property type="match status" value="1"/>
</dbReference>
<evidence type="ECO:0000313" key="1">
    <source>
        <dbReference type="EMBL" id="MCF7222135.1"/>
    </source>
</evidence>
<dbReference type="SUPFAM" id="SSF89095">
    <property type="entry name" value="GatB/YqeY motif"/>
    <property type="match status" value="1"/>
</dbReference>
<evidence type="ECO:0000313" key="2">
    <source>
        <dbReference type="Proteomes" id="UP001430796"/>
    </source>
</evidence>
<dbReference type="InterPro" id="IPR042184">
    <property type="entry name" value="YqeY/Aim41_N"/>
</dbReference>
<dbReference type="PANTHER" id="PTHR28055:SF1">
    <property type="entry name" value="ALTERED INHERITANCE OF MITOCHONDRIA PROTEIN 41, MITOCHONDRIAL"/>
    <property type="match status" value="1"/>
</dbReference>
<dbReference type="InterPro" id="IPR003789">
    <property type="entry name" value="Asn/Gln_tRNA_amidoTrase-B-like"/>
</dbReference>
<dbReference type="InterPro" id="IPR023168">
    <property type="entry name" value="GatB_Yqey_C_2"/>
</dbReference>
<gene>
    <name evidence="1" type="ORF">L3V18_10115</name>
</gene>
<dbReference type="Proteomes" id="UP001430796">
    <property type="component" value="Unassembled WGS sequence"/>
</dbReference>
<dbReference type="Gene3D" id="1.10.1510.10">
    <property type="entry name" value="Uncharacterised protein YqeY/AIM41 PF09424, N-terminal domain"/>
    <property type="match status" value="1"/>
</dbReference>